<sequence>MESLDAFADEEAVSAIGTDEIIETWYDYMDDDRLGFYNEPVFSAEELNALRRFHNLLECSWQNVPTTWRPDELEGCTAWSGLVAAAREERAIFLQRGRSDEERENT</sequence>
<protein>
    <submittedName>
        <fullName evidence="1">Uncharacterized protein</fullName>
    </submittedName>
</protein>
<name>A0A1H2G7U3_9GAMM</name>
<gene>
    <name evidence="1" type="ORF">SAMN05216210_2105</name>
</gene>
<keyword evidence="2" id="KW-1185">Reference proteome</keyword>
<reference evidence="2" key="1">
    <citation type="submission" date="2016-10" db="EMBL/GenBank/DDBJ databases">
        <authorList>
            <person name="Varghese N."/>
            <person name="Submissions S."/>
        </authorList>
    </citation>
    <scope>NUCLEOTIDE SEQUENCE [LARGE SCALE GENOMIC DNA]</scope>
    <source>
        <strain evidence="2">CECT 8338</strain>
    </source>
</reference>
<dbReference type="AlphaFoldDB" id="A0A1H2G7U3"/>
<organism evidence="1 2">
    <name type="scientific">Halopseudomonas salegens</name>
    <dbReference type="NCBI Taxonomy" id="1434072"/>
    <lineage>
        <taxon>Bacteria</taxon>
        <taxon>Pseudomonadati</taxon>
        <taxon>Pseudomonadota</taxon>
        <taxon>Gammaproteobacteria</taxon>
        <taxon>Pseudomonadales</taxon>
        <taxon>Pseudomonadaceae</taxon>
        <taxon>Halopseudomonas</taxon>
    </lineage>
</organism>
<dbReference type="Proteomes" id="UP000243924">
    <property type="component" value="Chromosome I"/>
</dbReference>
<accession>A0A1H2G7U3</accession>
<dbReference type="EMBL" id="LT629787">
    <property type="protein sequence ID" value="SDU15683.1"/>
    <property type="molecule type" value="Genomic_DNA"/>
</dbReference>
<evidence type="ECO:0000313" key="2">
    <source>
        <dbReference type="Proteomes" id="UP000243924"/>
    </source>
</evidence>
<evidence type="ECO:0000313" key="1">
    <source>
        <dbReference type="EMBL" id="SDU15683.1"/>
    </source>
</evidence>
<proteinExistence type="predicted"/>